<organism evidence="2 3">
    <name type="scientific">Turneriella parva (strain ATCC BAA-1111 / DSM 21527 / NCTC 11395 / H)</name>
    <name type="common">Leptospira parva</name>
    <dbReference type="NCBI Taxonomy" id="869212"/>
    <lineage>
        <taxon>Bacteria</taxon>
        <taxon>Pseudomonadati</taxon>
        <taxon>Spirochaetota</taxon>
        <taxon>Spirochaetia</taxon>
        <taxon>Leptospirales</taxon>
        <taxon>Leptospiraceae</taxon>
        <taxon>Turneriella</taxon>
    </lineage>
</organism>
<sequence>MLARCRIILFTAGFAAGPLCLHALPGGLHTQSTRGTGYDSEPRPPTDCMRSNQCAAATYGQESKKERNHQKLCAEALRELDTRPQPGTNLKLSSCYR</sequence>
<evidence type="ECO:0008006" key="4">
    <source>
        <dbReference type="Google" id="ProtNLM"/>
    </source>
</evidence>
<dbReference type="Proteomes" id="UP000006048">
    <property type="component" value="Chromosome"/>
</dbReference>
<reference evidence="2 3" key="1">
    <citation type="submission" date="2012-06" db="EMBL/GenBank/DDBJ databases">
        <title>The complete chromosome of genome of Turneriella parva DSM 21527.</title>
        <authorList>
            <consortium name="US DOE Joint Genome Institute (JGI-PGF)"/>
            <person name="Lucas S."/>
            <person name="Han J."/>
            <person name="Lapidus A."/>
            <person name="Bruce D."/>
            <person name="Goodwin L."/>
            <person name="Pitluck S."/>
            <person name="Peters L."/>
            <person name="Kyrpides N."/>
            <person name="Mavromatis K."/>
            <person name="Ivanova N."/>
            <person name="Mikhailova N."/>
            <person name="Chertkov O."/>
            <person name="Detter J.C."/>
            <person name="Tapia R."/>
            <person name="Han C."/>
            <person name="Land M."/>
            <person name="Hauser L."/>
            <person name="Markowitz V."/>
            <person name="Cheng J.-F."/>
            <person name="Hugenholtz P."/>
            <person name="Woyke T."/>
            <person name="Wu D."/>
            <person name="Gronow S."/>
            <person name="Wellnitz S."/>
            <person name="Brambilla E."/>
            <person name="Klenk H.-P."/>
            <person name="Eisen J.A."/>
        </authorList>
    </citation>
    <scope>NUCLEOTIDE SEQUENCE [LARGE SCALE GENOMIC DNA]</scope>
    <source>
        <strain evidence="3">ATCC BAA-1111 / DSM 21527 / NCTC 11395 / H</strain>
    </source>
</reference>
<dbReference type="HOGENOM" id="CLU_2345838_0_0_12"/>
<feature type="signal peptide" evidence="1">
    <location>
        <begin position="1"/>
        <end position="23"/>
    </location>
</feature>
<dbReference type="EMBL" id="CP002959">
    <property type="protein sequence ID" value="AFM11464.1"/>
    <property type="molecule type" value="Genomic_DNA"/>
</dbReference>
<dbReference type="KEGG" id="tpx:Turpa_0813"/>
<feature type="chain" id="PRO_5003685788" description="Secreted protein" evidence="1">
    <location>
        <begin position="24"/>
        <end position="97"/>
    </location>
</feature>
<keyword evidence="3" id="KW-1185">Reference proteome</keyword>
<protein>
    <recommendedName>
        <fullName evidence="4">Secreted protein</fullName>
    </recommendedName>
</protein>
<evidence type="ECO:0000313" key="2">
    <source>
        <dbReference type="EMBL" id="AFM11464.1"/>
    </source>
</evidence>
<evidence type="ECO:0000313" key="3">
    <source>
        <dbReference type="Proteomes" id="UP000006048"/>
    </source>
</evidence>
<dbReference type="STRING" id="869212.Turpa_0813"/>
<gene>
    <name evidence="2" type="ordered locus">Turpa_0813</name>
</gene>
<proteinExistence type="predicted"/>
<dbReference type="AlphaFoldDB" id="I4B2F7"/>
<evidence type="ECO:0000256" key="1">
    <source>
        <dbReference type="SAM" id="SignalP"/>
    </source>
</evidence>
<name>I4B2F7_TURPD</name>
<keyword evidence="1" id="KW-0732">Signal</keyword>
<accession>I4B2F7</accession>